<comment type="function">
    <text evidence="1 18">Catalyzes the 6-electron oxidation of protoporphyrinogen-IX to form protoporphyrin-IX.</text>
</comment>
<comment type="similarity">
    <text evidence="4">Belongs to the flavin monoamine oxidase family. FIG1 subfamily.</text>
</comment>
<name>A0AA97JAX7_EUBMA</name>
<evidence type="ECO:0000256" key="9">
    <source>
        <dbReference type="ARBA" id="ARBA00023002"/>
    </source>
</evidence>
<evidence type="ECO:0000256" key="18">
    <source>
        <dbReference type="RuleBase" id="RU367069"/>
    </source>
</evidence>
<comment type="subunit">
    <text evidence="15">Monomer. Homodimer.</text>
</comment>
<dbReference type="PANTHER" id="PTHR42923">
    <property type="entry name" value="PROTOPORPHYRINOGEN OXIDASE"/>
    <property type="match status" value="1"/>
</dbReference>
<dbReference type="RefSeq" id="XP_054835108.1">
    <property type="nucleotide sequence ID" value="XM_054979133.1"/>
</dbReference>
<dbReference type="InterPro" id="IPR036188">
    <property type="entry name" value="FAD/NAD-bd_sf"/>
</dbReference>
<evidence type="ECO:0000256" key="17">
    <source>
        <dbReference type="ARBA" id="ARBA00047554"/>
    </source>
</evidence>
<keyword evidence="9 18" id="KW-0560">Oxidoreductase</keyword>
<dbReference type="Proteomes" id="UP001190640">
    <property type="component" value="Chromosome 1"/>
</dbReference>
<dbReference type="GO" id="GO:0005743">
    <property type="term" value="C:mitochondrial inner membrane"/>
    <property type="evidence" value="ECO:0007669"/>
    <property type="project" value="UniProtKB-SubCell"/>
</dbReference>
<reference evidence="21" key="1">
    <citation type="submission" date="2025-08" db="UniProtKB">
        <authorList>
            <consortium name="RefSeq"/>
        </authorList>
    </citation>
    <scope>IDENTIFICATION</scope>
    <source>
        <tissue evidence="21">Blood</tissue>
    </source>
</reference>
<sequence>MQRTVAVLGGGVSGLAACYYLARSPQAPKVILLEGSSRLGGWIHSTRAEDGAVFEHGPRGIRPAGAMGKNTLLMVSELGLEPDVLPVCGDHPASKNRYLYVGGALHKLPSGIGGILRTVPPFTRPLLWSGLKELMAPRGSETDESIHAFVRRRFGHELADIVIDCLCRGVFAGDCRTLSMRSCFPALFQAERTHRSVILGMVLGGGKSIPVDSPLIRRAKKERWSQWSLRSGLEALPEALVDFLKHRGVEIHCDASVKRLERTAAGRWQIALEDGAVEADHVISALPAKALAASLPSWAEPLRQELLAIPAVSVGVVNLQYKGVELPVTGFGHLVPSFEDSSVLGIVYDSVAFPEQDGSQGPAVRLTVMLGGAWFTPALGDPDTVSDATLESRARAAVKEQLGVSAEPSRTIVKVHKACIPQYTLGHWKHIETISSYLDSQKLPFSLVGASYEGVSVNDCIFGARNAVAKLLGTPSRGL</sequence>
<evidence type="ECO:0000256" key="3">
    <source>
        <dbReference type="ARBA" id="ARBA00005073"/>
    </source>
</evidence>
<accession>A0AA97JAX7</accession>
<dbReference type="PROSITE" id="PS51257">
    <property type="entry name" value="PROKAR_LIPOPROTEIN"/>
    <property type="match status" value="1"/>
</dbReference>
<dbReference type="GO" id="GO:0006785">
    <property type="term" value="P:heme B biosynthetic process"/>
    <property type="evidence" value="ECO:0007669"/>
    <property type="project" value="UniProtKB-ARBA"/>
</dbReference>
<comment type="catalytic activity">
    <reaction evidence="17 18">
        <text>protoporphyrinogen IX + 3 O2 = protoporphyrin IX + 3 H2O2</text>
        <dbReference type="Rhea" id="RHEA:25576"/>
        <dbReference type="ChEBI" id="CHEBI:15379"/>
        <dbReference type="ChEBI" id="CHEBI:16240"/>
        <dbReference type="ChEBI" id="CHEBI:57306"/>
        <dbReference type="ChEBI" id="CHEBI:57307"/>
        <dbReference type="EC" id="1.3.3.4"/>
    </reaction>
</comment>
<evidence type="ECO:0000256" key="4">
    <source>
        <dbReference type="ARBA" id="ARBA00005465"/>
    </source>
</evidence>
<evidence type="ECO:0000256" key="1">
    <source>
        <dbReference type="ARBA" id="ARBA00002600"/>
    </source>
</evidence>
<dbReference type="GO" id="GO:0004729">
    <property type="term" value="F:oxygen-dependent protoporphyrinogen oxidase activity"/>
    <property type="evidence" value="ECO:0007669"/>
    <property type="project" value="UniProtKB-UniRule"/>
</dbReference>
<evidence type="ECO:0000313" key="21">
    <source>
        <dbReference type="RefSeq" id="XP_054835108.1"/>
    </source>
</evidence>
<keyword evidence="10" id="KW-0496">Mitochondrion</keyword>
<comment type="similarity">
    <text evidence="5 18">Belongs to the protoporphyrinogen/coproporphyrinogen oxidase family. Protoporphyrinogen oxidase subfamily.</text>
</comment>
<dbReference type="Gene3D" id="3.50.50.60">
    <property type="entry name" value="FAD/NAD(P)-binding domain"/>
    <property type="match status" value="1"/>
</dbReference>
<dbReference type="SUPFAM" id="SSF54373">
    <property type="entry name" value="FAD-linked reductases, C-terminal domain"/>
    <property type="match status" value="1"/>
</dbReference>
<dbReference type="CTD" id="5498"/>
<evidence type="ECO:0000256" key="5">
    <source>
        <dbReference type="ARBA" id="ARBA00010551"/>
    </source>
</evidence>
<keyword evidence="8 18" id="KW-0274">FAD</keyword>
<evidence type="ECO:0000256" key="16">
    <source>
        <dbReference type="ARBA" id="ARBA00044160"/>
    </source>
</evidence>
<dbReference type="Pfam" id="PF01593">
    <property type="entry name" value="Amino_oxidase"/>
    <property type="match status" value="1"/>
</dbReference>
<protein>
    <recommendedName>
        <fullName evidence="16 18">Protoporphyrinogen oxidase</fullName>
        <ecNumber evidence="18">1.3.3.4</ecNumber>
    </recommendedName>
</protein>
<comment type="subcellular location">
    <subcellularLocation>
        <location evidence="2">Mitochondrion inner membrane</location>
        <topology evidence="2">Peripheral membrane protein</topology>
        <orientation evidence="2">Intermembrane side</orientation>
    </subcellularLocation>
</comment>
<dbReference type="KEGG" id="emc:129329627"/>
<dbReference type="FunFam" id="3.50.50.60:FF:000133">
    <property type="entry name" value="Protoporphyrinogen oxidase"/>
    <property type="match status" value="1"/>
</dbReference>
<comment type="pathway">
    <text evidence="3 18">Porphyrin-containing compound metabolism; protoporphyrin-IX biosynthesis; protoporphyrin-IX from protoporphyrinogen-IX: step 1/1.</text>
</comment>
<keyword evidence="12" id="KW-0472">Membrane</keyword>
<evidence type="ECO:0000313" key="20">
    <source>
        <dbReference type="Proteomes" id="UP001190640"/>
    </source>
</evidence>
<proteinExistence type="inferred from homology"/>
<dbReference type="GeneID" id="129329627"/>
<evidence type="ECO:0000256" key="15">
    <source>
        <dbReference type="ARBA" id="ARBA00024380"/>
    </source>
</evidence>
<evidence type="ECO:0000256" key="2">
    <source>
        <dbReference type="ARBA" id="ARBA00004137"/>
    </source>
</evidence>
<dbReference type="GO" id="GO:0006782">
    <property type="term" value="P:protoporphyrinogen IX biosynthetic process"/>
    <property type="evidence" value="ECO:0007669"/>
    <property type="project" value="UniProtKB-UniRule"/>
</dbReference>
<evidence type="ECO:0000256" key="14">
    <source>
        <dbReference type="ARBA" id="ARBA00023244"/>
    </source>
</evidence>
<dbReference type="InterPro" id="IPR004572">
    <property type="entry name" value="Protoporphyrinogen_oxidase"/>
</dbReference>
<keyword evidence="20" id="KW-1185">Reference proteome</keyword>
<evidence type="ECO:0000259" key="19">
    <source>
        <dbReference type="Pfam" id="PF01593"/>
    </source>
</evidence>
<dbReference type="SUPFAM" id="SSF51905">
    <property type="entry name" value="FAD/NAD(P)-binding domain"/>
    <property type="match status" value="1"/>
</dbReference>
<dbReference type="PANTHER" id="PTHR42923:SF3">
    <property type="entry name" value="PROTOPORPHYRINOGEN OXIDASE"/>
    <property type="match status" value="1"/>
</dbReference>
<dbReference type="InterPro" id="IPR050464">
    <property type="entry name" value="Zeta_carotene_desat/Oxidored"/>
</dbReference>
<organism evidence="20 21">
    <name type="scientific">Eublepharis macularius</name>
    <name type="common">Leopard gecko</name>
    <name type="synonym">Cyrtodactylus macularius</name>
    <dbReference type="NCBI Taxonomy" id="481883"/>
    <lineage>
        <taxon>Eukaryota</taxon>
        <taxon>Metazoa</taxon>
        <taxon>Chordata</taxon>
        <taxon>Craniata</taxon>
        <taxon>Vertebrata</taxon>
        <taxon>Euteleostomi</taxon>
        <taxon>Lepidosauria</taxon>
        <taxon>Squamata</taxon>
        <taxon>Bifurcata</taxon>
        <taxon>Gekkota</taxon>
        <taxon>Eublepharidae</taxon>
        <taxon>Eublepharinae</taxon>
        <taxon>Eublepharis</taxon>
    </lineage>
</organism>
<gene>
    <name evidence="21" type="primary">PPOX</name>
</gene>
<evidence type="ECO:0000256" key="6">
    <source>
        <dbReference type="ARBA" id="ARBA00022630"/>
    </source>
</evidence>
<dbReference type="EC" id="1.3.3.4" evidence="18"/>
<evidence type="ECO:0000256" key="12">
    <source>
        <dbReference type="ARBA" id="ARBA00023136"/>
    </source>
</evidence>
<evidence type="ECO:0000256" key="8">
    <source>
        <dbReference type="ARBA" id="ARBA00022827"/>
    </source>
</evidence>
<dbReference type="NCBIfam" id="TIGR00562">
    <property type="entry name" value="proto_IX_ox"/>
    <property type="match status" value="1"/>
</dbReference>
<keyword evidence="14 18" id="KW-0627">Porphyrin biosynthesis</keyword>
<keyword evidence="13" id="KW-0325">Glycoprotein</keyword>
<feature type="domain" description="Amine oxidase" evidence="19">
    <location>
        <begin position="12"/>
        <end position="471"/>
    </location>
</feature>
<evidence type="ECO:0000256" key="7">
    <source>
        <dbReference type="ARBA" id="ARBA00022792"/>
    </source>
</evidence>
<comment type="cofactor">
    <cofactor evidence="18">
        <name>FAD</name>
        <dbReference type="ChEBI" id="CHEBI:57692"/>
    </cofactor>
    <text evidence="18">Binds 1 FAD per subunit.</text>
</comment>
<keyword evidence="6 18" id="KW-0285">Flavoprotein</keyword>
<evidence type="ECO:0000256" key="13">
    <source>
        <dbReference type="ARBA" id="ARBA00023180"/>
    </source>
</evidence>
<dbReference type="AlphaFoldDB" id="A0AA97JAX7"/>
<evidence type="ECO:0000256" key="11">
    <source>
        <dbReference type="ARBA" id="ARBA00023133"/>
    </source>
</evidence>
<evidence type="ECO:0000256" key="10">
    <source>
        <dbReference type="ARBA" id="ARBA00023128"/>
    </source>
</evidence>
<dbReference type="InterPro" id="IPR002937">
    <property type="entry name" value="Amino_oxidase"/>
</dbReference>
<keyword evidence="11 18" id="KW-0350">Heme biosynthesis</keyword>
<dbReference type="GO" id="GO:0005758">
    <property type="term" value="C:mitochondrial intermembrane space"/>
    <property type="evidence" value="ECO:0007669"/>
    <property type="project" value="UniProtKB-ARBA"/>
</dbReference>
<keyword evidence="7" id="KW-0999">Mitochondrion inner membrane</keyword>